<dbReference type="EMBL" id="BGPR01007539">
    <property type="protein sequence ID" value="GBN27668.1"/>
    <property type="molecule type" value="Genomic_DNA"/>
</dbReference>
<keyword evidence="2" id="KW-1185">Reference proteome</keyword>
<name>A0A4Y2MKH6_ARAVE</name>
<dbReference type="AlphaFoldDB" id="A0A4Y2MKH6"/>
<proteinExistence type="predicted"/>
<sequence length="116" mass="13260">MLQSSGEGRRWDKPRIAEYLLLWRGVSKRLAALCTCCRAPSLFSVSLAPFSWRTGWLSIHLDFSLLSNLHEIESTQKSSRIYSFMSIRYLEHLAPSYVVFWHVGPVPVGENVSPFS</sequence>
<evidence type="ECO:0000313" key="1">
    <source>
        <dbReference type="EMBL" id="GBN27668.1"/>
    </source>
</evidence>
<organism evidence="1 2">
    <name type="scientific">Araneus ventricosus</name>
    <name type="common">Orbweaver spider</name>
    <name type="synonym">Epeira ventricosa</name>
    <dbReference type="NCBI Taxonomy" id="182803"/>
    <lineage>
        <taxon>Eukaryota</taxon>
        <taxon>Metazoa</taxon>
        <taxon>Ecdysozoa</taxon>
        <taxon>Arthropoda</taxon>
        <taxon>Chelicerata</taxon>
        <taxon>Arachnida</taxon>
        <taxon>Araneae</taxon>
        <taxon>Araneomorphae</taxon>
        <taxon>Entelegynae</taxon>
        <taxon>Araneoidea</taxon>
        <taxon>Araneidae</taxon>
        <taxon>Araneus</taxon>
    </lineage>
</organism>
<protein>
    <submittedName>
        <fullName evidence="1">Uncharacterized protein</fullName>
    </submittedName>
</protein>
<dbReference type="Proteomes" id="UP000499080">
    <property type="component" value="Unassembled WGS sequence"/>
</dbReference>
<accession>A0A4Y2MKH6</accession>
<evidence type="ECO:0000313" key="2">
    <source>
        <dbReference type="Proteomes" id="UP000499080"/>
    </source>
</evidence>
<comment type="caution">
    <text evidence="1">The sequence shown here is derived from an EMBL/GenBank/DDBJ whole genome shotgun (WGS) entry which is preliminary data.</text>
</comment>
<gene>
    <name evidence="1" type="ORF">AVEN_103467_1</name>
</gene>
<reference evidence="1 2" key="1">
    <citation type="journal article" date="2019" name="Sci. Rep.">
        <title>Orb-weaving spider Araneus ventricosus genome elucidates the spidroin gene catalogue.</title>
        <authorList>
            <person name="Kono N."/>
            <person name="Nakamura H."/>
            <person name="Ohtoshi R."/>
            <person name="Moran D.A.P."/>
            <person name="Shinohara A."/>
            <person name="Yoshida Y."/>
            <person name="Fujiwara M."/>
            <person name="Mori M."/>
            <person name="Tomita M."/>
            <person name="Arakawa K."/>
        </authorList>
    </citation>
    <scope>NUCLEOTIDE SEQUENCE [LARGE SCALE GENOMIC DNA]</scope>
</reference>